<dbReference type="InterPro" id="IPR050678">
    <property type="entry name" value="DNA_Partitioning_ATPase"/>
</dbReference>
<gene>
    <name evidence="2" type="ORF">H9X81_07500</name>
</gene>
<dbReference type="SUPFAM" id="SSF52540">
    <property type="entry name" value="P-loop containing nucleoside triphosphate hydrolases"/>
    <property type="match status" value="1"/>
</dbReference>
<dbReference type="PANTHER" id="PTHR13696">
    <property type="entry name" value="P-LOOP CONTAINING NUCLEOSIDE TRIPHOSPHATE HYDROLASE"/>
    <property type="match status" value="1"/>
</dbReference>
<dbReference type="CDD" id="cd02042">
    <property type="entry name" value="ParAB_family"/>
    <property type="match status" value="1"/>
</dbReference>
<evidence type="ECO:0000313" key="3">
    <source>
        <dbReference type="Proteomes" id="UP000724149"/>
    </source>
</evidence>
<keyword evidence="3" id="KW-1185">Reference proteome</keyword>
<sequence>MQTSKITAIVNQKGGVGKTTTTANLGIALARAGKKVLLIDADPQGSLTISLGYPQPDQLPFTLSDAMGRIMMDEPLRPGEGILHHSEGVDLLPANIQLSGMEVSLVNAMSRETVLRQYLDTVKEQYTHILIDCQPSLGMLTINALAAADTIIIPVQAEYLPAKGLEQLLQTVKRVRRQINPGLQIEGILLTMVDNRTNFAKETSALLRETYGSQIRVFDTEIPHSVRAKEISVEGKSIFAYDPGGKVAEGYINLTREVLRLEK</sequence>
<reference evidence="2 3" key="1">
    <citation type="journal article" date="2021" name="Sci. Rep.">
        <title>The distribution of antibiotic resistance genes in chicken gut microbiota commensals.</title>
        <authorList>
            <person name="Juricova H."/>
            <person name="Matiasovicova J."/>
            <person name="Kubasova T."/>
            <person name="Cejkova D."/>
            <person name="Rychlik I."/>
        </authorList>
    </citation>
    <scope>NUCLEOTIDE SEQUENCE [LARGE SCALE GENOMIC DNA]</scope>
    <source>
        <strain evidence="2 3">An564</strain>
    </source>
</reference>
<dbReference type="Gene3D" id="3.40.50.300">
    <property type="entry name" value="P-loop containing nucleotide triphosphate hydrolases"/>
    <property type="match status" value="1"/>
</dbReference>
<evidence type="ECO:0000259" key="1">
    <source>
        <dbReference type="Pfam" id="PF13614"/>
    </source>
</evidence>
<dbReference type="Pfam" id="PF13614">
    <property type="entry name" value="AAA_31"/>
    <property type="match status" value="1"/>
</dbReference>
<dbReference type="InterPro" id="IPR027417">
    <property type="entry name" value="P-loop_NTPase"/>
</dbReference>
<dbReference type="Proteomes" id="UP000724149">
    <property type="component" value="Unassembled WGS sequence"/>
</dbReference>
<feature type="domain" description="AAA" evidence="1">
    <location>
        <begin position="5"/>
        <end position="185"/>
    </location>
</feature>
<dbReference type="RefSeq" id="WP_204721001.1">
    <property type="nucleotide sequence ID" value="NZ_JACSNR010000007.1"/>
</dbReference>
<name>A0ABS2GM26_9FIRM</name>
<proteinExistence type="predicted"/>
<dbReference type="PANTHER" id="PTHR13696:SF99">
    <property type="entry name" value="COBYRINIC ACID AC-DIAMIDE SYNTHASE"/>
    <property type="match status" value="1"/>
</dbReference>
<accession>A0ABS2GM26</accession>
<dbReference type="InterPro" id="IPR025669">
    <property type="entry name" value="AAA_dom"/>
</dbReference>
<comment type="caution">
    <text evidence="2">The sequence shown here is derived from an EMBL/GenBank/DDBJ whole genome shotgun (WGS) entry which is preliminary data.</text>
</comment>
<protein>
    <submittedName>
        <fullName evidence="2">ParA family protein</fullName>
    </submittedName>
</protein>
<evidence type="ECO:0000313" key="2">
    <source>
        <dbReference type="EMBL" id="MBM6923532.1"/>
    </source>
</evidence>
<dbReference type="PIRSF" id="PIRSF009320">
    <property type="entry name" value="Nuc_binding_HP_1000"/>
    <property type="match status" value="1"/>
</dbReference>
<organism evidence="2 3">
    <name type="scientific">Hydrogenoanaerobacterium saccharovorans</name>
    <dbReference type="NCBI Taxonomy" id="474960"/>
    <lineage>
        <taxon>Bacteria</taxon>
        <taxon>Bacillati</taxon>
        <taxon>Bacillota</taxon>
        <taxon>Clostridia</taxon>
        <taxon>Eubacteriales</taxon>
        <taxon>Oscillospiraceae</taxon>
        <taxon>Hydrogenoanaerobacterium</taxon>
    </lineage>
</organism>
<dbReference type="EMBL" id="JACSNR010000007">
    <property type="protein sequence ID" value="MBM6923532.1"/>
    <property type="molecule type" value="Genomic_DNA"/>
</dbReference>